<dbReference type="InterPro" id="IPR003838">
    <property type="entry name" value="ABC3_permease_C"/>
</dbReference>
<feature type="transmembrane region" description="Helical" evidence="7">
    <location>
        <begin position="721"/>
        <end position="744"/>
    </location>
</feature>
<dbReference type="InterPro" id="IPR051447">
    <property type="entry name" value="Lipoprotein-release_system"/>
</dbReference>
<proteinExistence type="inferred from homology"/>
<evidence type="ECO:0000259" key="9">
    <source>
        <dbReference type="Pfam" id="PF12704"/>
    </source>
</evidence>
<keyword evidence="6 7" id="KW-0472">Membrane</keyword>
<evidence type="ECO:0000259" key="8">
    <source>
        <dbReference type="Pfam" id="PF02687"/>
    </source>
</evidence>
<dbReference type="Pfam" id="PF12704">
    <property type="entry name" value="MacB_PCD"/>
    <property type="match status" value="1"/>
</dbReference>
<protein>
    <submittedName>
        <fullName evidence="10">FtsX-like permease family protein</fullName>
    </submittedName>
</protein>
<comment type="subcellular location">
    <subcellularLocation>
        <location evidence="1">Cell membrane</location>
        <topology evidence="1">Multi-pass membrane protein</topology>
    </subcellularLocation>
</comment>
<dbReference type="RefSeq" id="WP_332287205.1">
    <property type="nucleotide sequence ID" value="NZ_JAZIBG010000001.1"/>
</dbReference>
<evidence type="ECO:0000256" key="7">
    <source>
        <dbReference type="SAM" id="Phobius"/>
    </source>
</evidence>
<dbReference type="GO" id="GO:0098797">
    <property type="term" value="C:plasma membrane protein complex"/>
    <property type="evidence" value="ECO:0007669"/>
    <property type="project" value="TreeGrafter"/>
</dbReference>
<dbReference type="Pfam" id="PF02687">
    <property type="entry name" value="FtsX"/>
    <property type="match status" value="2"/>
</dbReference>
<feature type="domain" description="MacB-like periplasmic core" evidence="9">
    <location>
        <begin position="482"/>
        <end position="688"/>
    </location>
</feature>
<keyword evidence="11" id="KW-1185">Reference proteome</keyword>
<evidence type="ECO:0000256" key="6">
    <source>
        <dbReference type="ARBA" id="ARBA00023136"/>
    </source>
</evidence>
<feature type="transmembrane region" description="Helical" evidence="7">
    <location>
        <begin position="814"/>
        <end position="833"/>
    </location>
</feature>
<feature type="transmembrane region" description="Helical" evidence="7">
    <location>
        <begin position="27"/>
        <end position="46"/>
    </location>
</feature>
<feature type="domain" description="ABC3 transporter permease C-terminal" evidence="8">
    <location>
        <begin position="724"/>
        <end position="838"/>
    </location>
</feature>
<sequence length="849" mass="86990">MAHAAPAWRLLATISLPDWRAHPWRHAVALLAVALGVALAFSVHLINTSALSEFSAAVRAANGEPDLVLRCAVREGCDDRSLDRIARTDGVEVASPVVEIDTYALPAGGGARLALSLLGIDALQVAAVAPALLPRPAEEVARGRRTAFLDPDLVFLNPAALQRLGLKPGDALRLQHGLRTLTLTVAGSVAAGGGPLGVLDIAGAQAHFGMLGRLSRIDLRLDPGVAPAAWLPRLALPPDLVPAAADDAAQRVSSLSRAYRVNLTVLALVALFVGGFLVFSVLALSVAQRTPVFALLGVLGLSAAERQRLVRLECLLVGVVGSVSGLALGTLMAQAALRWLAGDLGGGYFPGVAPPLAFSWPAAAAFGALGVVAAMAGGWAPARQAAALAPAQALKGLGGAHGLAPSAWRPALLLCAGGLLALAPPVAGLPLAAYASVAALLLGGIACVPLAVGAVLALLRPRRSPLALLAVERARHERSAAAVAVAGVVASLSLAVALTVMVSSFREGVSQWLDSVLPADLYVRTAASSAASDQAFLPPGFVEAAAQVEGVARWQALRVRPMSLSPERPAVSLIARPLDTPAQQLPMIGAPRAPTPGETGVYVSEAMVALYGAEPGSLLRLPLGAPGAAPGLEVRVLGVWRDYARQFGAVAMDAAAYQRLTGDRRVNDLALWLAPGASLEAVQAALRAQAAEPDLIEFAVPAQIRAMSLAIFDRSFAVTRYLQALAIGIGLFGIAASFSAQVLARRREFGLLVHLGLTRAQVIGVVAGEGAAWTAAGALVGLALGLLVSVVLVHVVNPQSFHWTMALVPPWGRLAALCAAVLAAGSITAALSARAAASGDAVRAVKEDW</sequence>
<dbReference type="Proteomes" id="UP001336250">
    <property type="component" value="Unassembled WGS sequence"/>
</dbReference>
<dbReference type="PANTHER" id="PTHR30489:SF0">
    <property type="entry name" value="LIPOPROTEIN-RELEASING SYSTEM TRANSMEMBRANE PROTEIN LOLE"/>
    <property type="match status" value="1"/>
</dbReference>
<evidence type="ECO:0000256" key="5">
    <source>
        <dbReference type="ARBA" id="ARBA00022989"/>
    </source>
</evidence>
<accession>A0AAW9QCG2</accession>
<feature type="transmembrane region" description="Helical" evidence="7">
    <location>
        <begin position="261"/>
        <end position="280"/>
    </location>
</feature>
<comment type="caution">
    <text evidence="10">The sequence shown here is derived from an EMBL/GenBank/DDBJ whole genome shotgun (WGS) entry which is preliminary data.</text>
</comment>
<keyword evidence="3" id="KW-1003">Cell membrane</keyword>
<dbReference type="EMBL" id="JAZIBG010000001">
    <property type="protein sequence ID" value="MEF7612310.1"/>
    <property type="molecule type" value="Genomic_DNA"/>
</dbReference>
<reference evidence="10 11" key="1">
    <citation type="submission" date="2024-02" db="EMBL/GenBank/DDBJ databases">
        <title>Genome sequence of Aquincola sp. MAHUQ-54.</title>
        <authorList>
            <person name="Huq M.A."/>
        </authorList>
    </citation>
    <scope>NUCLEOTIDE SEQUENCE [LARGE SCALE GENOMIC DNA]</scope>
    <source>
        <strain evidence="10 11">MAHUQ-54</strain>
    </source>
</reference>
<dbReference type="GO" id="GO:0044874">
    <property type="term" value="P:lipoprotein localization to outer membrane"/>
    <property type="evidence" value="ECO:0007669"/>
    <property type="project" value="TreeGrafter"/>
</dbReference>
<feature type="domain" description="ABC3 transporter permease C-terminal" evidence="8">
    <location>
        <begin position="265"/>
        <end position="387"/>
    </location>
</feature>
<evidence type="ECO:0000256" key="1">
    <source>
        <dbReference type="ARBA" id="ARBA00004651"/>
    </source>
</evidence>
<feature type="transmembrane region" description="Helical" evidence="7">
    <location>
        <begin position="480"/>
        <end position="502"/>
    </location>
</feature>
<feature type="transmembrane region" description="Helical" evidence="7">
    <location>
        <begin position="437"/>
        <end position="459"/>
    </location>
</feature>
<name>A0AAW9QCG2_9BURK</name>
<dbReference type="PANTHER" id="PTHR30489">
    <property type="entry name" value="LIPOPROTEIN-RELEASING SYSTEM TRANSMEMBRANE PROTEIN LOLE"/>
    <property type="match status" value="1"/>
</dbReference>
<evidence type="ECO:0000256" key="3">
    <source>
        <dbReference type="ARBA" id="ARBA00022475"/>
    </source>
</evidence>
<evidence type="ECO:0000313" key="10">
    <source>
        <dbReference type="EMBL" id="MEF7612310.1"/>
    </source>
</evidence>
<feature type="transmembrane region" description="Helical" evidence="7">
    <location>
        <begin position="315"/>
        <end position="337"/>
    </location>
</feature>
<dbReference type="InterPro" id="IPR025857">
    <property type="entry name" value="MacB_PCD"/>
</dbReference>
<evidence type="ECO:0000256" key="2">
    <source>
        <dbReference type="ARBA" id="ARBA00005236"/>
    </source>
</evidence>
<keyword evidence="4 7" id="KW-0812">Transmembrane</keyword>
<feature type="transmembrane region" description="Helical" evidence="7">
    <location>
        <begin position="765"/>
        <end position="794"/>
    </location>
</feature>
<evidence type="ECO:0000313" key="11">
    <source>
        <dbReference type="Proteomes" id="UP001336250"/>
    </source>
</evidence>
<feature type="transmembrane region" description="Helical" evidence="7">
    <location>
        <begin position="357"/>
        <end position="380"/>
    </location>
</feature>
<evidence type="ECO:0000256" key="4">
    <source>
        <dbReference type="ARBA" id="ARBA00022692"/>
    </source>
</evidence>
<organism evidence="10 11">
    <name type="scientific">Aquincola agrisoli</name>
    <dbReference type="NCBI Taxonomy" id="3119538"/>
    <lineage>
        <taxon>Bacteria</taxon>
        <taxon>Pseudomonadati</taxon>
        <taxon>Pseudomonadota</taxon>
        <taxon>Betaproteobacteria</taxon>
        <taxon>Burkholderiales</taxon>
        <taxon>Sphaerotilaceae</taxon>
        <taxon>Aquincola</taxon>
    </lineage>
</organism>
<gene>
    <name evidence="10" type="ORF">V4F39_00215</name>
</gene>
<keyword evidence="5 7" id="KW-1133">Transmembrane helix</keyword>
<feature type="transmembrane region" description="Helical" evidence="7">
    <location>
        <begin position="411"/>
        <end position="431"/>
    </location>
</feature>
<dbReference type="AlphaFoldDB" id="A0AAW9QCG2"/>
<comment type="similarity">
    <text evidence="2">Belongs to the ABC-4 integral membrane protein family. LolC/E subfamily.</text>
</comment>